<dbReference type="EMBL" id="NOII01000001">
    <property type="protein sequence ID" value="OYD58605.1"/>
    <property type="molecule type" value="Genomic_DNA"/>
</dbReference>
<proteinExistence type="predicted"/>
<dbReference type="GO" id="GO:0050660">
    <property type="term" value="F:flavin adenine dinucleotide binding"/>
    <property type="evidence" value="ECO:0007669"/>
    <property type="project" value="InterPro"/>
</dbReference>
<dbReference type="InterPro" id="IPR009100">
    <property type="entry name" value="AcylCoA_DH/oxidase_NM_dom_sf"/>
</dbReference>
<feature type="domain" description="Acyl-CoA oxidase/dehydrogenase middle" evidence="3">
    <location>
        <begin position="121"/>
        <end position="213"/>
    </location>
</feature>
<dbReference type="OrthoDB" id="9785203at2"/>
<dbReference type="InterPro" id="IPR013786">
    <property type="entry name" value="AcylCoA_DH/ox_N"/>
</dbReference>
<evidence type="ECO:0000259" key="3">
    <source>
        <dbReference type="Pfam" id="PF02770"/>
    </source>
</evidence>
<dbReference type="InterPro" id="IPR013107">
    <property type="entry name" value="Acyl-CoA_DH_C"/>
</dbReference>
<dbReference type="Pfam" id="PF08028">
    <property type="entry name" value="Acyl-CoA_dh_2"/>
    <property type="match status" value="1"/>
</dbReference>
<gene>
    <name evidence="6" type="ORF">CGZ90_01505</name>
</gene>
<accession>A0A235FCT5</accession>
<evidence type="ECO:0000256" key="1">
    <source>
        <dbReference type="ARBA" id="ARBA00022630"/>
    </source>
</evidence>
<dbReference type="InterPro" id="IPR036250">
    <property type="entry name" value="AcylCo_DH-like_C"/>
</dbReference>
<name>A0A235FCT5_9BACL</name>
<dbReference type="Pfam" id="PF02770">
    <property type="entry name" value="Acyl-CoA_dh_M"/>
    <property type="match status" value="1"/>
</dbReference>
<dbReference type="GO" id="GO:0003995">
    <property type="term" value="F:acyl-CoA dehydrogenase activity"/>
    <property type="evidence" value="ECO:0007669"/>
    <property type="project" value="TreeGrafter"/>
</dbReference>
<dbReference type="InterPro" id="IPR006091">
    <property type="entry name" value="Acyl-CoA_Oxase/DH_mid-dom"/>
</dbReference>
<dbReference type="PANTHER" id="PTHR43884">
    <property type="entry name" value="ACYL-COA DEHYDROGENASE"/>
    <property type="match status" value="1"/>
</dbReference>
<feature type="domain" description="Acyl-CoA dehydrogenase C-terminal" evidence="5">
    <location>
        <begin position="237"/>
        <end position="355"/>
    </location>
</feature>
<dbReference type="Gene3D" id="2.40.110.10">
    <property type="entry name" value="Butyryl-CoA Dehydrogenase, subunit A, domain 2"/>
    <property type="match status" value="1"/>
</dbReference>
<evidence type="ECO:0000313" key="6">
    <source>
        <dbReference type="EMBL" id="OYD58605.1"/>
    </source>
</evidence>
<feature type="domain" description="Acyl-CoA dehydrogenase/oxidase N-terminal" evidence="4">
    <location>
        <begin position="6"/>
        <end position="88"/>
    </location>
</feature>
<dbReference type="Gene3D" id="1.20.140.10">
    <property type="entry name" value="Butyryl-CoA Dehydrogenase, subunit A, domain 3"/>
    <property type="match status" value="1"/>
</dbReference>
<dbReference type="AlphaFoldDB" id="A0A235FCT5"/>
<evidence type="ECO:0000256" key="2">
    <source>
        <dbReference type="ARBA" id="ARBA00023002"/>
    </source>
</evidence>
<dbReference type="Pfam" id="PF02771">
    <property type="entry name" value="Acyl-CoA_dh_N"/>
    <property type="match status" value="1"/>
</dbReference>
<sequence length="376" mass="41680">MTTLFQQSILQSAEALAEKFANRNVTFTEEQHFPFENFELLKSKNFHSLTVPKKYNGQGLNLFEFLSVQEVLAKGDGATALCLGWHLGSILDVEDSGVWDEHVFNQLCEAVIDRKSLINRAATETATGSPTRGGMPNTTAKRHDGYWVLNGRKSFTSLAAALDYSLVTATVGNSDTKGVFLVDHSLDGVEIEETWSMISMQGTRSDDLVLNNVKVPLHCYVEDEGGNLPKAWLLHIPACYLGIAGAAREYAIEFAKNHRPNSLPGPIKDVPEVQRKIGEMELEYYKCKEILYSAAARWVEHPDMRMDMGSDLGAVKHIVTNGANKIVDLAMRIAGARSLSQSNPLQRYFRDVRAGLHNPPMDDSVISMLAKHALKD</sequence>
<reference evidence="6 7" key="1">
    <citation type="submission" date="2017-07" db="EMBL/GenBank/DDBJ databases">
        <title>Fictibacillus sp. nov. GDSW-R2A3 Genome sequencing and assembly.</title>
        <authorList>
            <person name="Mayilraj S."/>
        </authorList>
    </citation>
    <scope>NUCLEOTIDE SEQUENCE [LARGE SCALE GENOMIC DNA]</scope>
    <source>
        <strain evidence="6 7">GDSW-R2A3</strain>
    </source>
</reference>
<dbReference type="PANTHER" id="PTHR43884:SF25">
    <property type="entry name" value="ACYL-COA DEHYDROGENASE YDBM-RELATED"/>
    <property type="match status" value="1"/>
</dbReference>
<keyword evidence="7" id="KW-1185">Reference proteome</keyword>
<dbReference type="InterPro" id="IPR046373">
    <property type="entry name" value="Acyl-CoA_Oxase/DH_mid-dom_sf"/>
</dbReference>
<organism evidence="6 7">
    <name type="scientific">Fictibacillus aquaticus</name>
    <dbReference type="NCBI Taxonomy" id="2021314"/>
    <lineage>
        <taxon>Bacteria</taxon>
        <taxon>Bacillati</taxon>
        <taxon>Bacillota</taxon>
        <taxon>Bacilli</taxon>
        <taxon>Bacillales</taxon>
        <taxon>Fictibacillaceae</taxon>
        <taxon>Fictibacillus</taxon>
    </lineage>
</organism>
<dbReference type="CDD" id="cd00567">
    <property type="entry name" value="ACAD"/>
    <property type="match status" value="1"/>
</dbReference>
<protein>
    <submittedName>
        <fullName evidence="6">Acyl-CoA dehydrogenase</fullName>
    </submittedName>
</protein>
<comment type="caution">
    <text evidence="6">The sequence shown here is derived from an EMBL/GenBank/DDBJ whole genome shotgun (WGS) entry which is preliminary data.</text>
</comment>
<dbReference type="SUPFAM" id="SSF56645">
    <property type="entry name" value="Acyl-CoA dehydrogenase NM domain-like"/>
    <property type="match status" value="1"/>
</dbReference>
<keyword evidence="1" id="KW-0285">Flavoprotein</keyword>
<evidence type="ECO:0000313" key="7">
    <source>
        <dbReference type="Proteomes" id="UP000215059"/>
    </source>
</evidence>
<dbReference type="Proteomes" id="UP000215059">
    <property type="component" value="Unassembled WGS sequence"/>
</dbReference>
<dbReference type="Gene3D" id="1.10.540.10">
    <property type="entry name" value="Acyl-CoA dehydrogenase/oxidase, N-terminal domain"/>
    <property type="match status" value="1"/>
</dbReference>
<dbReference type="InterPro" id="IPR037069">
    <property type="entry name" value="AcylCoA_DH/ox_N_sf"/>
</dbReference>
<dbReference type="PIRSF" id="PIRSF016578">
    <property type="entry name" value="HsaA"/>
    <property type="match status" value="1"/>
</dbReference>
<dbReference type="SUPFAM" id="SSF47203">
    <property type="entry name" value="Acyl-CoA dehydrogenase C-terminal domain-like"/>
    <property type="match status" value="1"/>
</dbReference>
<evidence type="ECO:0000259" key="5">
    <source>
        <dbReference type="Pfam" id="PF08028"/>
    </source>
</evidence>
<dbReference type="RefSeq" id="WP_094250566.1">
    <property type="nucleotide sequence ID" value="NZ_JBHLXL010000001.1"/>
</dbReference>
<keyword evidence="2" id="KW-0560">Oxidoreductase</keyword>
<evidence type="ECO:0000259" key="4">
    <source>
        <dbReference type="Pfam" id="PF02771"/>
    </source>
</evidence>